<dbReference type="InterPro" id="IPR005119">
    <property type="entry name" value="LysR_subst-bd"/>
</dbReference>
<dbReference type="InterPro" id="IPR036390">
    <property type="entry name" value="WH_DNA-bd_sf"/>
</dbReference>
<proteinExistence type="inferred from homology"/>
<dbReference type="SUPFAM" id="SSF46785">
    <property type="entry name" value="Winged helix' DNA-binding domain"/>
    <property type="match status" value="1"/>
</dbReference>
<reference evidence="6" key="1">
    <citation type="submission" date="2023-07" db="EMBL/GenBank/DDBJ databases">
        <authorList>
            <person name="Ivanov I."/>
            <person name="Teneva D."/>
            <person name="Stoikov I."/>
        </authorList>
    </citation>
    <scope>NUCLEOTIDE SEQUENCE</scope>
    <source>
        <strain evidence="6">4475</strain>
    </source>
</reference>
<dbReference type="InterPro" id="IPR036388">
    <property type="entry name" value="WH-like_DNA-bd_sf"/>
</dbReference>
<dbReference type="GO" id="GO:0003700">
    <property type="term" value="F:DNA-binding transcription factor activity"/>
    <property type="evidence" value="ECO:0007669"/>
    <property type="project" value="InterPro"/>
</dbReference>
<dbReference type="RefSeq" id="WP_230077670.1">
    <property type="nucleotide sequence ID" value="NZ_OY569118.1"/>
</dbReference>
<evidence type="ECO:0000313" key="7">
    <source>
        <dbReference type="Proteomes" id="UP001189619"/>
    </source>
</evidence>
<name>A0AA48MBV5_9BACL</name>
<protein>
    <submittedName>
        <fullName evidence="6">Transcriptional regulator</fullName>
    </submittedName>
</protein>
<dbReference type="GO" id="GO:0000976">
    <property type="term" value="F:transcription cis-regulatory region binding"/>
    <property type="evidence" value="ECO:0007669"/>
    <property type="project" value="TreeGrafter"/>
</dbReference>
<organism evidence="6 7">
    <name type="scientific">Brevibacillus aydinogluensis</name>
    <dbReference type="NCBI Taxonomy" id="927786"/>
    <lineage>
        <taxon>Bacteria</taxon>
        <taxon>Bacillati</taxon>
        <taxon>Bacillota</taxon>
        <taxon>Bacilli</taxon>
        <taxon>Bacillales</taxon>
        <taxon>Paenibacillaceae</taxon>
        <taxon>Brevibacillus</taxon>
    </lineage>
</organism>
<feature type="domain" description="HTH lysR-type" evidence="5">
    <location>
        <begin position="1"/>
        <end position="58"/>
    </location>
</feature>
<dbReference type="Gene3D" id="3.40.190.10">
    <property type="entry name" value="Periplasmic binding protein-like II"/>
    <property type="match status" value="2"/>
</dbReference>
<dbReference type="Proteomes" id="UP001189619">
    <property type="component" value="Chromosome"/>
</dbReference>
<comment type="similarity">
    <text evidence="1">Belongs to the LysR transcriptional regulatory family.</text>
</comment>
<keyword evidence="3" id="KW-0238">DNA-binding</keyword>
<dbReference type="CDD" id="cd05466">
    <property type="entry name" value="PBP2_LTTR_substrate"/>
    <property type="match status" value="1"/>
</dbReference>
<dbReference type="Pfam" id="PF00126">
    <property type="entry name" value="HTH_1"/>
    <property type="match status" value="1"/>
</dbReference>
<evidence type="ECO:0000256" key="3">
    <source>
        <dbReference type="ARBA" id="ARBA00023125"/>
    </source>
</evidence>
<dbReference type="PANTHER" id="PTHR30126:SF64">
    <property type="entry name" value="HTH-TYPE TRANSCRIPTIONAL REGULATOR CITR"/>
    <property type="match status" value="1"/>
</dbReference>
<evidence type="ECO:0000313" key="6">
    <source>
        <dbReference type="EMBL" id="CAJ1004355.1"/>
    </source>
</evidence>
<dbReference type="EMBL" id="OY569118">
    <property type="protein sequence ID" value="CAJ1004355.1"/>
    <property type="molecule type" value="Genomic_DNA"/>
</dbReference>
<dbReference type="PROSITE" id="PS50931">
    <property type="entry name" value="HTH_LYSR"/>
    <property type="match status" value="1"/>
</dbReference>
<dbReference type="AlphaFoldDB" id="A0AA48MBV5"/>
<keyword evidence="7" id="KW-1185">Reference proteome</keyword>
<evidence type="ECO:0000256" key="4">
    <source>
        <dbReference type="ARBA" id="ARBA00023163"/>
    </source>
</evidence>
<dbReference type="Gene3D" id="1.10.10.10">
    <property type="entry name" value="Winged helix-like DNA-binding domain superfamily/Winged helix DNA-binding domain"/>
    <property type="match status" value="1"/>
</dbReference>
<sequence length="306" mass="34578">MDIRVLQTFVMAAATENFHQAAEALYIAQPTVSQHIRTLERELGINLFERVGKRVRLTPAGKRFLPHAKALLEQWHHGLEDLLAWRQGYREKLQIAVSPIIARTRLSHLIHRYTKLYPDVDLSIKIADSVEIGPMVQSGQADLGLTRMVPGELTLHTYRLYEDPVVFAVPHSGGDMEAPLPDWEQELQTKRLLTHNHPGYWDDLLLLLRQRGLSLRTMAVSQVDITKAFIEEGLGVSFLPRSAISRELFENRFMELPTPGLTIPKVATYLVLPKRKGKGSEPVQRFVDILAALYPPLPEVHGAGRA</sequence>
<dbReference type="KEGG" id="bayd:BSPP4475_18855"/>
<keyword evidence="4" id="KW-0804">Transcription</keyword>
<evidence type="ECO:0000256" key="1">
    <source>
        <dbReference type="ARBA" id="ARBA00009437"/>
    </source>
</evidence>
<dbReference type="InterPro" id="IPR000847">
    <property type="entry name" value="LysR_HTH_N"/>
</dbReference>
<dbReference type="Pfam" id="PF03466">
    <property type="entry name" value="LysR_substrate"/>
    <property type="match status" value="1"/>
</dbReference>
<evidence type="ECO:0000256" key="2">
    <source>
        <dbReference type="ARBA" id="ARBA00023015"/>
    </source>
</evidence>
<keyword evidence="2" id="KW-0805">Transcription regulation</keyword>
<dbReference type="PANTHER" id="PTHR30126">
    <property type="entry name" value="HTH-TYPE TRANSCRIPTIONAL REGULATOR"/>
    <property type="match status" value="1"/>
</dbReference>
<dbReference type="SUPFAM" id="SSF53850">
    <property type="entry name" value="Periplasmic binding protein-like II"/>
    <property type="match status" value="1"/>
</dbReference>
<dbReference type="PRINTS" id="PR00039">
    <property type="entry name" value="HTHLYSR"/>
</dbReference>
<accession>A0AA48MBV5</accession>
<evidence type="ECO:0000259" key="5">
    <source>
        <dbReference type="PROSITE" id="PS50931"/>
    </source>
</evidence>
<gene>
    <name evidence="6" type="ORF">BSPP4475_18855</name>
</gene>
<dbReference type="FunFam" id="1.10.10.10:FF:000001">
    <property type="entry name" value="LysR family transcriptional regulator"/>
    <property type="match status" value="1"/>
</dbReference>